<gene>
    <name evidence="2" type="ORF">G8O30_12405</name>
</gene>
<keyword evidence="1" id="KW-0472">Membrane</keyword>
<name>A0A7S8CCY5_9BACI</name>
<dbReference type="Pfam" id="PF06612">
    <property type="entry name" value="DUF1146"/>
    <property type="match status" value="1"/>
</dbReference>
<keyword evidence="3" id="KW-1185">Reference proteome</keyword>
<dbReference type="KEGG" id="mcui:G8O30_12405"/>
<keyword evidence="1" id="KW-1133">Transmembrane helix</keyword>
<feature type="transmembrane region" description="Helical" evidence="1">
    <location>
        <begin position="45"/>
        <end position="68"/>
    </location>
</feature>
<dbReference type="EMBL" id="CP049742">
    <property type="protein sequence ID" value="QPC47700.1"/>
    <property type="molecule type" value="Genomic_DNA"/>
</dbReference>
<dbReference type="Proteomes" id="UP000593626">
    <property type="component" value="Chromosome"/>
</dbReference>
<keyword evidence="1" id="KW-0812">Transmembrane</keyword>
<dbReference type="NCBIfam" id="TIGR02327">
    <property type="entry name" value="int_mem_ywzB"/>
    <property type="match status" value="1"/>
</dbReference>
<proteinExistence type="predicted"/>
<reference evidence="2 3" key="1">
    <citation type="submission" date="2019-07" db="EMBL/GenBank/DDBJ databases">
        <title>Genome sequence of 2 isolates from Red Sea Mangroves.</title>
        <authorList>
            <person name="Sefrji F."/>
            <person name="Michoud G."/>
            <person name="Merlino G."/>
            <person name="Daffonchio D."/>
        </authorList>
    </citation>
    <scope>NUCLEOTIDE SEQUENCE [LARGE SCALE GENOMIC DNA]</scope>
    <source>
        <strain evidence="2 3">R1DC41</strain>
    </source>
</reference>
<organism evidence="2 3">
    <name type="scientific">Mangrovibacillus cuniculi</name>
    <dbReference type="NCBI Taxonomy" id="2593652"/>
    <lineage>
        <taxon>Bacteria</taxon>
        <taxon>Bacillati</taxon>
        <taxon>Bacillota</taxon>
        <taxon>Bacilli</taxon>
        <taxon>Bacillales</taxon>
        <taxon>Bacillaceae</taxon>
        <taxon>Mangrovibacillus</taxon>
    </lineage>
</organism>
<evidence type="ECO:0000313" key="2">
    <source>
        <dbReference type="EMBL" id="QPC47700.1"/>
    </source>
</evidence>
<sequence>MADFGSQALISMMVHLAFFAVTFWSLQALHFDKFLRGNKVVQARLLYILLTIAIGSAVSRFFLDYFLWSKQLPYLFN</sequence>
<accession>A0A7S8CCY5</accession>
<dbReference type="RefSeq" id="WP_239672375.1">
    <property type="nucleotide sequence ID" value="NZ_CP049742.1"/>
</dbReference>
<dbReference type="InterPro" id="IPR009526">
    <property type="entry name" value="DUF1146"/>
</dbReference>
<protein>
    <submittedName>
        <fullName evidence="2">DUF1146 domain-containing protein</fullName>
    </submittedName>
</protein>
<evidence type="ECO:0000313" key="3">
    <source>
        <dbReference type="Proteomes" id="UP000593626"/>
    </source>
</evidence>
<feature type="transmembrane region" description="Helical" evidence="1">
    <location>
        <begin position="6"/>
        <end position="24"/>
    </location>
</feature>
<evidence type="ECO:0000256" key="1">
    <source>
        <dbReference type="SAM" id="Phobius"/>
    </source>
</evidence>
<dbReference type="AlphaFoldDB" id="A0A7S8CCY5"/>